<organism evidence="5 6">
    <name type="scientific">Portibacter lacus</name>
    <dbReference type="NCBI Taxonomy" id="1099794"/>
    <lineage>
        <taxon>Bacteria</taxon>
        <taxon>Pseudomonadati</taxon>
        <taxon>Bacteroidota</taxon>
        <taxon>Saprospiria</taxon>
        <taxon>Saprospirales</taxon>
        <taxon>Haliscomenobacteraceae</taxon>
        <taxon>Portibacter</taxon>
    </lineage>
</organism>
<keyword evidence="6" id="KW-1185">Reference proteome</keyword>
<dbReference type="EMBL" id="BSOH01000007">
    <property type="protein sequence ID" value="GLR16725.1"/>
    <property type="molecule type" value="Genomic_DNA"/>
</dbReference>
<keyword evidence="4" id="KW-0732">Signal</keyword>
<dbReference type="InterPro" id="IPR010255">
    <property type="entry name" value="Haem_peroxidase_sf"/>
</dbReference>
<sequence length="642" mass="72345">MKQNSRYTTFRFFLCALLALVSVYGYSQDTRTLDGSGNNTLNASKGASGTILNNITKVDFADGYSMPSAPDRENPRVISNLLFAQEEIMNNKALLSDYNWVFGLFIDHEIHLIKNADASDLSENLDITPPADDEFFLPNEKILMTRSRYAESTGTEEGNPRRYVNENTAFLDGSAIYGVDEERANWLRSHVDGKLKVSENNLLPWNTTDGKFNSPVDVSAPFMKDETHKLVKYYVAGDTRANKTPLLIGLHTLFVREHNRNCDIIKNNRPDWNDEEIYQHAKRITSGILQSIVYNEWLPAQGISIPPYQGYNELIDPSISNIFSAAAFDMGATFINSNVIRMNNNGDEILGSLSYRDGYYNPDAVWLSGGIEPFLKGMGTQLQQEADCKMIDDIRNFRLGEPGEGGMDIAAININRGRDRGISDYNTVRQDLGLPAINQFSDICADPTVTAKMEQIYGNINNIDPYVGMLAEDHKNNATYGELGITILARQFRMIRDGDRFFYLNDPLLSNSEKEQITNTKLYHVISRNTDIELMQENVFLAMLHENIPNGPDLERLQLNAAIFPNPIINGETNIKVYTERDSELSLQLFDNMGRLIRSATVEITKGDNIIPVNYFNDLPKGAYNFKLENDIGIFTVVKAIK</sequence>
<evidence type="ECO:0008006" key="7">
    <source>
        <dbReference type="Google" id="ProtNLM"/>
    </source>
</evidence>
<dbReference type="InterPro" id="IPR037120">
    <property type="entry name" value="Haem_peroxidase_sf_animal"/>
</dbReference>
<evidence type="ECO:0000256" key="4">
    <source>
        <dbReference type="SAM" id="SignalP"/>
    </source>
</evidence>
<dbReference type="GO" id="GO:0020037">
    <property type="term" value="F:heme binding"/>
    <property type="evidence" value="ECO:0007669"/>
    <property type="project" value="InterPro"/>
</dbReference>
<dbReference type="PANTHER" id="PTHR11475:SF4">
    <property type="entry name" value="CHORION PEROXIDASE"/>
    <property type="match status" value="1"/>
</dbReference>
<dbReference type="PRINTS" id="PR00457">
    <property type="entry name" value="ANPEROXIDASE"/>
</dbReference>
<evidence type="ECO:0000313" key="5">
    <source>
        <dbReference type="EMBL" id="GLR16725.1"/>
    </source>
</evidence>
<dbReference type="RefSeq" id="WP_235291085.1">
    <property type="nucleotide sequence ID" value="NZ_BSOH01000007.1"/>
</dbReference>
<dbReference type="PANTHER" id="PTHR11475">
    <property type="entry name" value="OXIDASE/PEROXIDASE"/>
    <property type="match status" value="1"/>
</dbReference>
<proteinExistence type="predicted"/>
<comment type="caution">
    <text evidence="5">The sequence shown here is derived from an EMBL/GenBank/DDBJ whole genome shotgun (WGS) entry which is preliminary data.</text>
</comment>
<dbReference type="Gene3D" id="1.10.640.10">
    <property type="entry name" value="Haem peroxidase domain superfamily, animal type"/>
    <property type="match status" value="1"/>
</dbReference>
<comment type="subcellular location">
    <subcellularLocation>
        <location evidence="1">Secreted</location>
    </subcellularLocation>
</comment>
<evidence type="ECO:0000313" key="6">
    <source>
        <dbReference type="Proteomes" id="UP001156666"/>
    </source>
</evidence>
<reference evidence="5" key="1">
    <citation type="journal article" date="2014" name="Int. J. Syst. Evol. Microbiol.">
        <title>Complete genome sequence of Corynebacterium casei LMG S-19264T (=DSM 44701T), isolated from a smear-ripened cheese.</title>
        <authorList>
            <consortium name="US DOE Joint Genome Institute (JGI-PGF)"/>
            <person name="Walter F."/>
            <person name="Albersmeier A."/>
            <person name="Kalinowski J."/>
            <person name="Ruckert C."/>
        </authorList>
    </citation>
    <scope>NUCLEOTIDE SEQUENCE</scope>
    <source>
        <strain evidence="5">NBRC 108769</strain>
    </source>
</reference>
<dbReference type="GO" id="GO:0006979">
    <property type="term" value="P:response to oxidative stress"/>
    <property type="evidence" value="ECO:0007669"/>
    <property type="project" value="InterPro"/>
</dbReference>
<dbReference type="PROSITE" id="PS50292">
    <property type="entry name" value="PEROXIDASE_3"/>
    <property type="match status" value="1"/>
</dbReference>
<dbReference type="GO" id="GO:0005576">
    <property type="term" value="C:extracellular region"/>
    <property type="evidence" value="ECO:0007669"/>
    <property type="project" value="UniProtKB-SubCell"/>
</dbReference>
<dbReference type="SUPFAM" id="SSF48113">
    <property type="entry name" value="Heme-dependent peroxidases"/>
    <property type="match status" value="1"/>
</dbReference>
<gene>
    <name evidence="5" type="ORF">GCM10007940_13400</name>
</gene>
<dbReference type="InterPro" id="IPR019791">
    <property type="entry name" value="Haem_peroxidase_animal"/>
</dbReference>
<dbReference type="Proteomes" id="UP001156666">
    <property type="component" value="Unassembled WGS sequence"/>
</dbReference>
<name>A0AA37WF78_9BACT</name>
<feature type="chain" id="PRO_5041239427" description="T9SS C-terminal target domain-containing protein" evidence="4">
    <location>
        <begin position="28"/>
        <end position="642"/>
    </location>
</feature>
<dbReference type="InterPro" id="IPR026444">
    <property type="entry name" value="Secre_tail"/>
</dbReference>
<dbReference type="NCBIfam" id="TIGR04183">
    <property type="entry name" value="Por_Secre_tail"/>
    <property type="match status" value="1"/>
</dbReference>
<evidence type="ECO:0000256" key="3">
    <source>
        <dbReference type="ARBA" id="ARBA00023180"/>
    </source>
</evidence>
<keyword evidence="2" id="KW-0964">Secreted</keyword>
<dbReference type="Pfam" id="PF03098">
    <property type="entry name" value="An_peroxidase"/>
    <property type="match status" value="1"/>
</dbReference>
<accession>A0AA37WF78</accession>
<protein>
    <recommendedName>
        <fullName evidence="7">T9SS C-terminal target domain-containing protein</fullName>
    </recommendedName>
</protein>
<keyword evidence="3" id="KW-0325">Glycoprotein</keyword>
<evidence type="ECO:0000256" key="1">
    <source>
        <dbReference type="ARBA" id="ARBA00004613"/>
    </source>
</evidence>
<dbReference type="GO" id="GO:0004601">
    <property type="term" value="F:peroxidase activity"/>
    <property type="evidence" value="ECO:0007669"/>
    <property type="project" value="InterPro"/>
</dbReference>
<evidence type="ECO:0000256" key="2">
    <source>
        <dbReference type="ARBA" id="ARBA00022525"/>
    </source>
</evidence>
<feature type="signal peptide" evidence="4">
    <location>
        <begin position="1"/>
        <end position="27"/>
    </location>
</feature>
<dbReference type="AlphaFoldDB" id="A0AA37WF78"/>
<reference evidence="5" key="2">
    <citation type="submission" date="2023-01" db="EMBL/GenBank/DDBJ databases">
        <title>Draft genome sequence of Portibacter lacus strain NBRC 108769.</title>
        <authorList>
            <person name="Sun Q."/>
            <person name="Mori K."/>
        </authorList>
    </citation>
    <scope>NUCLEOTIDE SEQUENCE</scope>
    <source>
        <strain evidence="5">NBRC 108769</strain>
    </source>
</reference>